<dbReference type="EMBL" id="BAAFGK010000005">
    <property type="protein sequence ID" value="GAB0058436.1"/>
    <property type="molecule type" value="Genomic_DNA"/>
</dbReference>
<evidence type="ECO:0008006" key="4">
    <source>
        <dbReference type="Google" id="ProtNLM"/>
    </source>
</evidence>
<dbReference type="RefSeq" id="WP_420906159.1">
    <property type="nucleotide sequence ID" value="NZ_BAAFGK010000005.1"/>
</dbReference>
<evidence type="ECO:0000256" key="1">
    <source>
        <dbReference type="SAM" id="MobiDB-lite"/>
    </source>
</evidence>
<sequence>MLRPIARHVPLFVLLIAVGILATSCGHKGELYLPGKKEKEQKTSLLPSQPSPTRIA</sequence>
<name>A0ABQ0CC06_9PROT</name>
<feature type="region of interest" description="Disordered" evidence="1">
    <location>
        <begin position="36"/>
        <end position="56"/>
    </location>
</feature>
<comment type="caution">
    <text evidence="2">The sequence shown here is derived from an EMBL/GenBank/DDBJ whole genome shotgun (WGS) entry which is preliminary data.</text>
</comment>
<accession>A0ABQ0CC06</accession>
<proteinExistence type="predicted"/>
<reference evidence="2 3" key="1">
    <citation type="submission" date="2024-05" db="EMBL/GenBank/DDBJ databases">
        <authorList>
            <consortium name="Candidatus Magnetaquicoccaceae bacterium FCR-1 genome sequencing consortium"/>
            <person name="Shimoshige H."/>
            <person name="Shimamura S."/>
            <person name="Taoka A."/>
            <person name="Kobayashi H."/>
            <person name="Maekawa T."/>
        </authorList>
    </citation>
    <scope>NUCLEOTIDE SEQUENCE [LARGE SCALE GENOMIC DNA]</scope>
    <source>
        <strain evidence="2 3">FCR-1</strain>
    </source>
</reference>
<evidence type="ECO:0000313" key="2">
    <source>
        <dbReference type="EMBL" id="GAB0058436.1"/>
    </source>
</evidence>
<reference evidence="2 3" key="2">
    <citation type="submission" date="2024-09" db="EMBL/GenBank/DDBJ databases">
        <title>Draft genome sequence of Candidatus Magnetaquicoccaceae bacterium FCR-1.</title>
        <authorList>
            <person name="Shimoshige H."/>
            <person name="Shimamura S."/>
            <person name="Taoka A."/>
            <person name="Kobayashi H."/>
            <person name="Maekawa T."/>
        </authorList>
    </citation>
    <scope>NUCLEOTIDE SEQUENCE [LARGE SCALE GENOMIC DNA]</scope>
    <source>
        <strain evidence="2 3">FCR-1</strain>
    </source>
</reference>
<evidence type="ECO:0000313" key="3">
    <source>
        <dbReference type="Proteomes" id="UP001628193"/>
    </source>
</evidence>
<feature type="compositionally biased region" description="Polar residues" evidence="1">
    <location>
        <begin position="43"/>
        <end position="56"/>
    </location>
</feature>
<protein>
    <recommendedName>
        <fullName evidence="4">Lipoprotein</fullName>
    </recommendedName>
</protein>
<organism evidence="2 3">
    <name type="scientific">Candidatus Magnetaquiglobus chichijimensis</name>
    <dbReference type="NCBI Taxonomy" id="3141448"/>
    <lineage>
        <taxon>Bacteria</taxon>
        <taxon>Pseudomonadati</taxon>
        <taxon>Pseudomonadota</taxon>
        <taxon>Magnetococcia</taxon>
        <taxon>Magnetococcales</taxon>
        <taxon>Candidatus Magnetaquicoccaceae</taxon>
        <taxon>Candidatus Magnetaquiglobus</taxon>
    </lineage>
</organism>
<keyword evidence="3" id="KW-1185">Reference proteome</keyword>
<gene>
    <name evidence="2" type="ORF">SIID45300_02785</name>
</gene>
<dbReference type="PROSITE" id="PS51257">
    <property type="entry name" value="PROKAR_LIPOPROTEIN"/>
    <property type="match status" value="1"/>
</dbReference>
<dbReference type="Proteomes" id="UP001628193">
    <property type="component" value="Unassembled WGS sequence"/>
</dbReference>